<feature type="transmembrane region" description="Helical" evidence="2">
    <location>
        <begin position="232"/>
        <end position="250"/>
    </location>
</feature>
<accession>A0A397UF67</accession>
<reference evidence="3 4" key="1">
    <citation type="submission" date="2018-06" db="EMBL/GenBank/DDBJ databases">
        <title>Comparative genomics reveals the genomic features of Rhizophagus irregularis, R. cerebriforme, R. diaphanum and Gigaspora rosea, and their symbiotic lifestyle signature.</title>
        <authorList>
            <person name="Morin E."/>
            <person name="San Clemente H."/>
            <person name="Chen E.C.H."/>
            <person name="De La Providencia I."/>
            <person name="Hainaut M."/>
            <person name="Kuo A."/>
            <person name="Kohler A."/>
            <person name="Murat C."/>
            <person name="Tang N."/>
            <person name="Roy S."/>
            <person name="Loubradou J."/>
            <person name="Henrissat B."/>
            <person name="Grigoriev I.V."/>
            <person name="Corradi N."/>
            <person name="Roux C."/>
            <person name="Martin F.M."/>
        </authorList>
    </citation>
    <scope>NUCLEOTIDE SEQUENCE [LARGE SCALE GENOMIC DNA]</scope>
    <source>
        <strain evidence="3 4">DAOM 194757</strain>
    </source>
</reference>
<evidence type="ECO:0000313" key="4">
    <source>
        <dbReference type="Proteomes" id="UP000266673"/>
    </source>
</evidence>
<organism evidence="3 4">
    <name type="scientific">Gigaspora rosea</name>
    <dbReference type="NCBI Taxonomy" id="44941"/>
    <lineage>
        <taxon>Eukaryota</taxon>
        <taxon>Fungi</taxon>
        <taxon>Fungi incertae sedis</taxon>
        <taxon>Mucoromycota</taxon>
        <taxon>Glomeromycotina</taxon>
        <taxon>Glomeromycetes</taxon>
        <taxon>Diversisporales</taxon>
        <taxon>Gigasporaceae</taxon>
        <taxon>Gigaspora</taxon>
    </lineage>
</organism>
<keyword evidence="2" id="KW-0812">Transmembrane</keyword>
<feature type="transmembrane region" description="Helical" evidence="2">
    <location>
        <begin position="170"/>
        <end position="187"/>
    </location>
</feature>
<feature type="transmembrane region" description="Helical" evidence="2">
    <location>
        <begin position="85"/>
        <end position="107"/>
    </location>
</feature>
<feature type="transmembrane region" description="Helical" evidence="2">
    <location>
        <begin position="270"/>
        <end position="290"/>
    </location>
</feature>
<keyword evidence="2" id="KW-0472">Membrane</keyword>
<evidence type="ECO:0000256" key="1">
    <source>
        <dbReference type="SAM" id="MobiDB-lite"/>
    </source>
</evidence>
<feature type="compositionally biased region" description="Pro residues" evidence="1">
    <location>
        <begin position="40"/>
        <end position="64"/>
    </location>
</feature>
<comment type="caution">
    <text evidence="3">The sequence shown here is derived from an EMBL/GenBank/DDBJ whole genome shotgun (WGS) entry which is preliminary data.</text>
</comment>
<keyword evidence="4" id="KW-1185">Reference proteome</keyword>
<evidence type="ECO:0000313" key="3">
    <source>
        <dbReference type="EMBL" id="RIB08945.1"/>
    </source>
</evidence>
<dbReference type="AlphaFoldDB" id="A0A397UF67"/>
<feature type="compositionally biased region" description="Low complexity" evidence="1">
    <location>
        <begin position="65"/>
        <end position="75"/>
    </location>
</feature>
<protein>
    <submittedName>
        <fullName evidence="3">Uncharacterized protein</fullName>
    </submittedName>
</protein>
<keyword evidence="2" id="KW-1133">Transmembrane helix</keyword>
<proteinExistence type="predicted"/>
<dbReference type="OrthoDB" id="9996464at2759"/>
<sequence length="315" mass="35221">MMSYLKESNKIDNKNYVIRLSGDSSSPLALDQHAPSTTLEPPPLSTTLEPSPPSTTLEPPPPPSTTLEQPSTNKKNSFQKNKFKILLFFLFMLFVDVGLPLIIYAILSKHINVIWALVISGIPPIISVILNFVIRKQVNAIGMLSIAGFIAGTILAIYQDDAKLYLIRDSFVTGVIGLVFVITLIPIKVGSFKMRPLLYYNSKNLGLGDLKGLTEDEPIPERWERYWRSYAFFRRIFIVLTAVWGFGLILEVPARLLIIFNTKTVDEAVYIANIFAYSWLSILILFNIIYSGYMKKLGKKREAEAAAAAAANNQA</sequence>
<feature type="region of interest" description="Disordered" evidence="1">
    <location>
        <begin position="30"/>
        <end position="75"/>
    </location>
</feature>
<feature type="transmembrane region" description="Helical" evidence="2">
    <location>
        <begin position="113"/>
        <end position="133"/>
    </location>
</feature>
<dbReference type="EMBL" id="QKWP01001438">
    <property type="protein sequence ID" value="RIB08945.1"/>
    <property type="molecule type" value="Genomic_DNA"/>
</dbReference>
<dbReference type="Proteomes" id="UP000266673">
    <property type="component" value="Unassembled WGS sequence"/>
</dbReference>
<name>A0A397UF67_9GLOM</name>
<dbReference type="NCBIfam" id="NF041646">
    <property type="entry name" value="VC0807_fam"/>
    <property type="match status" value="1"/>
</dbReference>
<evidence type="ECO:0000256" key="2">
    <source>
        <dbReference type="SAM" id="Phobius"/>
    </source>
</evidence>
<feature type="transmembrane region" description="Helical" evidence="2">
    <location>
        <begin position="140"/>
        <end position="158"/>
    </location>
</feature>
<gene>
    <name evidence="3" type="ORF">C2G38_2109843</name>
</gene>